<dbReference type="Proteomes" id="UP000266934">
    <property type="component" value="Chromosome"/>
</dbReference>
<organism evidence="2 3">
    <name type="scientific">Blastochloris tepida</name>
    <dbReference type="NCBI Taxonomy" id="2233851"/>
    <lineage>
        <taxon>Bacteria</taxon>
        <taxon>Pseudomonadati</taxon>
        <taxon>Pseudomonadota</taxon>
        <taxon>Alphaproteobacteria</taxon>
        <taxon>Hyphomicrobiales</taxon>
        <taxon>Blastochloridaceae</taxon>
        <taxon>Blastochloris</taxon>
    </lineage>
</organism>
<dbReference type="SUPFAM" id="SSF52499">
    <property type="entry name" value="Isochorismatase-like hydrolases"/>
    <property type="match status" value="1"/>
</dbReference>
<proteinExistence type="predicted"/>
<dbReference type="InterPro" id="IPR000868">
    <property type="entry name" value="Isochorismatase-like_dom"/>
</dbReference>
<accession>A0A348G2C7</accession>
<dbReference type="InterPro" id="IPR036380">
    <property type="entry name" value="Isochorismatase-like_sf"/>
</dbReference>
<dbReference type="PANTHER" id="PTHR14119:SF3">
    <property type="entry name" value="ISOCHORISMATASE DOMAIN-CONTAINING PROTEIN 2"/>
    <property type="match status" value="1"/>
</dbReference>
<feature type="domain" description="Isochorismatase-like" evidence="1">
    <location>
        <begin position="10"/>
        <end position="153"/>
    </location>
</feature>
<gene>
    <name evidence="2" type="ORF">BLTE_23950</name>
</gene>
<dbReference type="Pfam" id="PF00857">
    <property type="entry name" value="Isochorismatase"/>
    <property type="match status" value="1"/>
</dbReference>
<dbReference type="PANTHER" id="PTHR14119">
    <property type="entry name" value="HYDROLASE"/>
    <property type="match status" value="1"/>
</dbReference>
<evidence type="ECO:0000259" key="1">
    <source>
        <dbReference type="Pfam" id="PF00857"/>
    </source>
</evidence>
<name>A0A348G2C7_9HYPH</name>
<dbReference type="InterPro" id="IPR050993">
    <property type="entry name" value="Isochorismatase_domain"/>
</dbReference>
<dbReference type="Gene3D" id="3.40.50.850">
    <property type="entry name" value="Isochorismatase-like"/>
    <property type="match status" value="1"/>
</dbReference>
<sequence length="176" mass="18755">MTLEAGRSSLLLIDFQEKLMPAIDAAEASVREALRLAQSARLLDVPVLATEQTPDRLGPTIPALSEFAADTLAKSTFDACRGCDIEGALGARQQVVITGWESHVCVLQTAFGLMAAGRRVHVVADAVSSRTPANKAAALARLSAAGAVIVTAEMVIFEWLTDAKNPRFRDVLKLVK</sequence>
<dbReference type="AlphaFoldDB" id="A0A348G2C7"/>
<dbReference type="EMBL" id="AP018907">
    <property type="protein sequence ID" value="BBF93710.1"/>
    <property type="molecule type" value="Genomic_DNA"/>
</dbReference>
<reference evidence="2 3" key="1">
    <citation type="submission" date="2018-08" db="EMBL/GenBank/DDBJ databases">
        <title>Complete genome sequencing of Blastochloris tepida GI.</title>
        <authorList>
            <person name="Tsukatani Y."/>
            <person name="Mori H."/>
        </authorList>
    </citation>
    <scope>NUCLEOTIDE SEQUENCE [LARGE SCALE GENOMIC DNA]</scope>
    <source>
        <strain evidence="2 3">GI</strain>
    </source>
</reference>
<dbReference type="OrthoDB" id="9796958at2"/>
<protein>
    <submittedName>
        <fullName evidence="2">Isochorismatase</fullName>
    </submittedName>
</protein>
<evidence type="ECO:0000313" key="3">
    <source>
        <dbReference type="Proteomes" id="UP000266934"/>
    </source>
</evidence>
<dbReference type="KEGG" id="blag:BLTE_23950"/>
<evidence type="ECO:0000313" key="2">
    <source>
        <dbReference type="EMBL" id="BBF93710.1"/>
    </source>
</evidence>
<keyword evidence="3" id="KW-1185">Reference proteome</keyword>